<dbReference type="OrthoDB" id="6132182at2759"/>
<dbReference type="OMA" id="SYSINQW"/>
<protein>
    <recommendedName>
        <fullName evidence="3">Tyrosinase copper-binding domain-containing protein</fullName>
    </recommendedName>
</protein>
<dbReference type="GO" id="GO:0046872">
    <property type="term" value="F:metal ion binding"/>
    <property type="evidence" value="ECO:0007669"/>
    <property type="project" value="UniProtKB-KW"/>
</dbReference>
<gene>
    <name evidence="4" type="ORF">FCULG_00012678</name>
</gene>
<evidence type="ECO:0000256" key="2">
    <source>
        <dbReference type="ARBA" id="ARBA00023002"/>
    </source>
</evidence>
<evidence type="ECO:0000313" key="4">
    <source>
        <dbReference type="EMBL" id="PTD01243.1"/>
    </source>
</evidence>
<evidence type="ECO:0000256" key="1">
    <source>
        <dbReference type="ARBA" id="ARBA00022723"/>
    </source>
</evidence>
<organism evidence="4 5">
    <name type="scientific">Fusarium culmorum</name>
    <dbReference type="NCBI Taxonomy" id="5516"/>
    <lineage>
        <taxon>Eukaryota</taxon>
        <taxon>Fungi</taxon>
        <taxon>Dikarya</taxon>
        <taxon>Ascomycota</taxon>
        <taxon>Pezizomycotina</taxon>
        <taxon>Sordariomycetes</taxon>
        <taxon>Hypocreomycetidae</taxon>
        <taxon>Hypocreales</taxon>
        <taxon>Nectriaceae</taxon>
        <taxon>Fusarium</taxon>
    </lineage>
</organism>
<reference evidence="4 5" key="1">
    <citation type="submission" date="2018-02" db="EMBL/GenBank/DDBJ databases">
        <title>Fusarium culmorum secondary metabolites in fungal-bacterial-plant interactions.</title>
        <authorList>
            <person name="Schmidt R."/>
        </authorList>
    </citation>
    <scope>NUCLEOTIDE SEQUENCE [LARGE SCALE GENOMIC DNA]</scope>
    <source>
        <strain evidence="4 5">PV</strain>
    </source>
</reference>
<dbReference type="InterPro" id="IPR002227">
    <property type="entry name" value="Tyrosinase_Cu-bd"/>
</dbReference>
<dbReference type="InterPro" id="IPR008922">
    <property type="entry name" value="Di-copper_centre_dom_sf"/>
</dbReference>
<dbReference type="PANTHER" id="PTHR11474">
    <property type="entry name" value="TYROSINASE FAMILY MEMBER"/>
    <property type="match status" value="1"/>
</dbReference>
<keyword evidence="1" id="KW-0479">Metal-binding</keyword>
<sequence>MEATKTPLNYNPRCLRRDLSSYSINQWLNLPNLYNITLGKASNTIQAMQDEFQGRFSDKFLDLFSSPNDPVFFLHHSMVDRIYWVWQALHPRQAKDIAGTITILNTPPSRDAVKSDVLNMGVNAPLITIEDGLDTLGNSPFCYIYL</sequence>
<feature type="domain" description="Tyrosinase copper-binding" evidence="3">
    <location>
        <begin position="69"/>
        <end position="80"/>
    </location>
</feature>
<evidence type="ECO:0000313" key="5">
    <source>
        <dbReference type="Proteomes" id="UP000241587"/>
    </source>
</evidence>
<keyword evidence="2" id="KW-0560">Oxidoreductase</keyword>
<keyword evidence="5" id="KW-1185">Reference proteome</keyword>
<accession>A0A2T4GCE7</accession>
<dbReference type="Gene3D" id="1.10.1280.10">
    <property type="entry name" value="Di-copper center containing domain from catechol oxidase"/>
    <property type="match status" value="1"/>
</dbReference>
<dbReference type="SUPFAM" id="SSF48056">
    <property type="entry name" value="Di-copper centre-containing domain"/>
    <property type="match status" value="1"/>
</dbReference>
<dbReference type="GO" id="GO:0016491">
    <property type="term" value="F:oxidoreductase activity"/>
    <property type="evidence" value="ECO:0007669"/>
    <property type="project" value="UniProtKB-KW"/>
</dbReference>
<proteinExistence type="predicted"/>
<name>A0A2T4GCE7_FUSCU</name>
<comment type="caution">
    <text evidence="4">The sequence shown here is derived from an EMBL/GenBank/DDBJ whole genome shotgun (WGS) entry which is preliminary data.</text>
</comment>
<dbReference type="Pfam" id="PF00264">
    <property type="entry name" value="Tyrosinase"/>
    <property type="match status" value="1"/>
</dbReference>
<dbReference type="EMBL" id="PVEM01000031">
    <property type="protein sequence ID" value="PTD01243.1"/>
    <property type="molecule type" value="Genomic_DNA"/>
</dbReference>
<dbReference type="PROSITE" id="PS00498">
    <property type="entry name" value="TYROSINASE_2"/>
    <property type="match status" value="1"/>
</dbReference>
<dbReference type="InterPro" id="IPR050316">
    <property type="entry name" value="Tyrosinase/Hemocyanin"/>
</dbReference>
<dbReference type="Proteomes" id="UP000241587">
    <property type="component" value="Unassembled WGS sequence"/>
</dbReference>
<dbReference type="AlphaFoldDB" id="A0A2T4GCE7"/>
<evidence type="ECO:0000259" key="3">
    <source>
        <dbReference type="PROSITE" id="PS00498"/>
    </source>
</evidence>
<dbReference type="PANTHER" id="PTHR11474:SF125">
    <property type="entry name" value="N-ACETYL-6-HYDROXYTRYPTOPHAN OXIDASE IVOB-RELATED"/>
    <property type="match status" value="1"/>
</dbReference>